<proteinExistence type="predicted"/>
<feature type="non-terminal residue" evidence="2">
    <location>
        <position position="90"/>
    </location>
</feature>
<dbReference type="SUPFAM" id="SSF53474">
    <property type="entry name" value="alpha/beta-Hydrolases"/>
    <property type="match status" value="1"/>
</dbReference>
<dbReference type="Pfam" id="PF12146">
    <property type="entry name" value="Hydrolase_4"/>
    <property type="match status" value="1"/>
</dbReference>
<evidence type="ECO:0000313" key="3">
    <source>
        <dbReference type="Proteomes" id="UP001222434"/>
    </source>
</evidence>
<comment type="caution">
    <text evidence="2">The sequence shown here is derived from an EMBL/GenBank/DDBJ whole genome shotgun (WGS) entry which is preliminary data.</text>
</comment>
<dbReference type="AlphaFoldDB" id="A0AAJ1JE84"/>
<evidence type="ECO:0000313" key="2">
    <source>
        <dbReference type="EMBL" id="MDE1480811.1"/>
    </source>
</evidence>
<dbReference type="EMBL" id="JAILSO010000331">
    <property type="protein sequence ID" value="MDE1480811.1"/>
    <property type="molecule type" value="Genomic_DNA"/>
</dbReference>
<gene>
    <name evidence="2" type="ORF">KKJ01_22280</name>
</gene>
<name>A0AAJ1JE84_XENBV</name>
<protein>
    <submittedName>
        <fullName evidence="2">Alpha/beta hydrolase</fullName>
    </submittedName>
</protein>
<sequence length="90" mass="10579">LNREPQFSAFTNGLLLDFWQTRKERQFMGVDDVPIHYVSFCSPHHDKTLVILPGRSESYVKYPEVAYDFYHLGYDVFIIDHRGQGRSGRL</sequence>
<dbReference type="InterPro" id="IPR029058">
    <property type="entry name" value="AB_hydrolase_fold"/>
</dbReference>
<dbReference type="RefSeq" id="WP_274714139.1">
    <property type="nucleotide sequence ID" value="NZ_JAILSO010000331.1"/>
</dbReference>
<dbReference type="Gene3D" id="3.40.50.1820">
    <property type="entry name" value="alpha/beta hydrolase"/>
    <property type="match status" value="1"/>
</dbReference>
<organism evidence="2 3">
    <name type="scientific">Xenorhabdus bovienii</name>
    <name type="common">Xenorhabdus nematophila subsp. bovienii</name>
    <dbReference type="NCBI Taxonomy" id="40576"/>
    <lineage>
        <taxon>Bacteria</taxon>
        <taxon>Pseudomonadati</taxon>
        <taxon>Pseudomonadota</taxon>
        <taxon>Gammaproteobacteria</taxon>
        <taxon>Enterobacterales</taxon>
        <taxon>Morganellaceae</taxon>
        <taxon>Xenorhabdus</taxon>
    </lineage>
</organism>
<evidence type="ECO:0000259" key="1">
    <source>
        <dbReference type="Pfam" id="PF12146"/>
    </source>
</evidence>
<accession>A0AAJ1JE84</accession>
<keyword evidence="2" id="KW-0378">Hydrolase</keyword>
<reference evidence="2" key="2">
    <citation type="journal article" date="2022" name="J. Evol. Biol.">
        <title>Pre- and post-association barriers to host switching in sympatric mutualists.</title>
        <authorList>
            <person name="Dinges Z.M."/>
            <person name="Phillips R.K."/>
            <person name="Lively C.M."/>
            <person name="Bashey F."/>
        </authorList>
    </citation>
    <scope>NUCLEOTIDE SEQUENCE</scope>
    <source>
        <strain evidence="2">MC_266_E_2016</strain>
    </source>
</reference>
<feature type="domain" description="Serine aminopeptidase S33" evidence="1">
    <location>
        <begin position="44"/>
        <end position="88"/>
    </location>
</feature>
<feature type="non-terminal residue" evidence="2">
    <location>
        <position position="1"/>
    </location>
</feature>
<dbReference type="Proteomes" id="UP001222434">
    <property type="component" value="Unassembled WGS sequence"/>
</dbReference>
<dbReference type="GO" id="GO:0016787">
    <property type="term" value="F:hydrolase activity"/>
    <property type="evidence" value="ECO:0007669"/>
    <property type="project" value="UniProtKB-KW"/>
</dbReference>
<reference evidence="2" key="1">
    <citation type="submission" date="2021-08" db="EMBL/GenBank/DDBJ databases">
        <authorList>
            <person name="Papudeshi B."/>
            <person name="Bashey-Visser F."/>
        </authorList>
    </citation>
    <scope>NUCLEOTIDE SEQUENCE</scope>
    <source>
        <strain evidence="2">MC_266_E_2016</strain>
    </source>
</reference>
<dbReference type="InterPro" id="IPR022742">
    <property type="entry name" value="Hydrolase_4"/>
</dbReference>